<feature type="compositionally biased region" description="Acidic residues" evidence="1">
    <location>
        <begin position="470"/>
        <end position="483"/>
    </location>
</feature>
<dbReference type="AlphaFoldDB" id="A0A0E9NLC9"/>
<dbReference type="OMA" id="REVQYSQ"/>
<proteinExistence type="predicted"/>
<keyword evidence="4" id="KW-1185">Reference proteome</keyword>
<reference evidence="3 4" key="3">
    <citation type="journal article" date="2015" name="Genome Announc.">
        <title>Draft Genome Sequence of the Archiascomycetous Yeast Saitoella complicata.</title>
        <authorList>
            <person name="Yamauchi K."/>
            <person name="Kondo S."/>
            <person name="Hamamoto M."/>
            <person name="Takahashi Y."/>
            <person name="Ogura Y."/>
            <person name="Hayashi T."/>
            <person name="Nishida H."/>
        </authorList>
    </citation>
    <scope>NUCLEOTIDE SEQUENCE [LARGE SCALE GENOMIC DNA]</scope>
    <source>
        <strain evidence="3 4">NRRL Y-17804</strain>
    </source>
</reference>
<dbReference type="STRING" id="698492.A0A0E9NLC9"/>
<evidence type="ECO:0000256" key="1">
    <source>
        <dbReference type="SAM" id="MobiDB-lite"/>
    </source>
</evidence>
<gene>
    <name evidence="3" type="ORF">G7K_4777-t1</name>
</gene>
<dbReference type="InterPro" id="IPR055148">
    <property type="entry name" value="ZW10_C_2"/>
</dbReference>
<evidence type="ECO:0000313" key="4">
    <source>
        <dbReference type="Proteomes" id="UP000033140"/>
    </source>
</evidence>
<evidence type="ECO:0000313" key="3">
    <source>
        <dbReference type="EMBL" id="GAO50654.1"/>
    </source>
</evidence>
<accession>A0A0E9NLC9</accession>
<name>A0A0E9NLC9_SAICN</name>
<feature type="domain" description="ZW10 C-terminal helical" evidence="2">
    <location>
        <begin position="692"/>
        <end position="834"/>
    </location>
</feature>
<feature type="compositionally biased region" description="Acidic residues" evidence="1">
    <location>
        <begin position="493"/>
        <end position="510"/>
    </location>
</feature>
<organism evidence="3 4">
    <name type="scientific">Saitoella complicata (strain BCRC 22490 / CBS 7301 / JCM 7358 / NBRC 10748 / NRRL Y-17804)</name>
    <dbReference type="NCBI Taxonomy" id="698492"/>
    <lineage>
        <taxon>Eukaryota</taxon>
        <taxon>Fungi</taxon>
        <taxon>Dikarya</taxon>
        <taxon>Ascomycota</taxon>
        <taxon>Taphrinomycotina</taxon>
        <taxon>Taphrinomycotina incertae sedis</taxon>
        <taxon>Saitoella</taxon>
    </lineage>
</organism>
<dbReference type="GO" id="GO:0007094">
    <property type="term" value="P:mitotic spindle assembly checkpoint signaling"/>
    <property type="evidence" value="ECO:0007669"/>
    <property type="project" value="TreeGrafter"/>
</dbReference>
<feature type="region of interest" description="Disordered" evidence="1">
    <location>
        <begin position="464"/>
        <end position="510"/>
    </location>
</feature>
<dbReference type="Gene3D" id="1.10.357.150">
    <property type="match status" value="1"/>
</dbReference>
<reference evidence="3 4" key="2">
    <citation type="journal article" date="2014" name="J. Gen. Appl. Microbiol.">
        <title>The early diverging ascomycetous budding yeast Saitoella complicata has three histone deacetylases belonging to the Clr6, Hos2, and Rpd3 lineages.</title>
        <authorList>
            <person name="Nishida H."/>
            <person name="Matsumoto T."/>
            <person name="Kondo S."/>
            <person name="Hamamoto M."/>
            <person name="Yoshikawa H."/>
        </authorList>
    </citation>
    <scope>NUCLEOTIDE SEQUENCE [LARGE SCALE GENOMIC DNA]</scope>
    <source>
        <strain evidence="3 4">NRRL Y-17804</strain>
    </source>
</reference>
<dbReference type="GO" id="GO:1990423">
    <property type="term" value="C:RZZ complex"/>
    <property type="evidence" value="ECO:0007669"/>
    <property type="project" value="TreeGrafter"/>
</dbReference>
<sequence>MTATRELPQAVAHAVLNHYIPPEEFLGGGEDAEITEDAVRATLDAIDAKRTEVKNQIDAVIQENPEDFAAQLRDARESTRIHDELIRGAARIEESYKEGEQRYADLTRCTQNLSTLQSQFSANNDIIAALTALGEAHAIFQQAVESHDNHDYAHALDNLSKVEDMLSNFRHGQGSAVVGQLRAKASQLRSDVIRDVNSLWTRMIEITASRVTILSSVELAEGRTLSSSELVNLISTIDSPAQKIETTCKRVEEQILRPLFAQPGSFALSTSTNTLQLEPSTTSASSIDNLLDALTAFTAYVTQHLPNVLLPHVTVRLTPDVTRQLLALLPKHLPPPALANIPEFDRLCDRVLAFEDDLQSKGWTKGGELQDFAGREDRGMVWFARRREQVLDEVRKLMLTGDKGTEKVEGVESQENVEAAIRESEGPGGEAEEEDDAWGDEWDDEPAAVPASALAALALAPPPQAADISANDDDGWGLDEEVAPLEPPVEETKADEEEEEDPWGDAWDDEPAPRAIAAAATTKQLSLKAAKKQGPLAGASTKPAVGLRETYRITTLPKKLLSPIQHLIDETSALSHQYAESPVAGAVMSYPTLPSHILALWRALIPESEKTSAMLRYNDCMYIHEQLHIISEEDIFPGFNLDEDAEMIKELGQRYYSLELTKQRTHIETTLASVDGFGSTAEPANYAQGKTAIDSVVDLVRKLEGEWKGVLRQSALWQSLGVLVDAAVEKFTAEVQDIIDISEEDSKILVEFATSLASLEDLFIPSTSDYNTSTVAFYCEHWLKFRYLAELLEASMADIMYLFREGALIDFEREELIRLIEALFADTEVRRRNIGEIRRGVSQCML</sequence>
<dbReference type="Pfam" id="PF22766">
    <property type="entry name" value="ZW10_C2"/>
    <property type="match status" value="1"/>
</dbReference>
<dbReference type="PANTHER" id="PTHR12205">
    <property type="entry name" value="CENTROMERE/KINETOCHORE PROTEIN ZW10"/>
    <property type="match status" value="1"/>
</dbReference>
<feature type="region of interest" description="Disordered" evidence="1">
    <location>
        <begin position="405"/>
        <end position="444"/>
    </location>
</feature>
<protein>
    <recommendedName>
        <fullName evidence="2">ZW10 C-terminal helical domain-containing protein</fullName>
    </recommendedName>
</protein>
<reference evidence="3 4" key="1">
    <citation type="journal article" date="2011" name="J. Gen. Appl. Microbiol.">
        <title>Draft genome sequencing of the enigmatic yeast Saitoella complicata.</title>
        <authorList>
            <person name="Nishida H."/>
            <person name="Hamamoto M."/>
            <person name="Sugiyama J."/>
        </authorList>
    </citation>
    <scope>NUCLEOTIDE SEQUENCE [LARGE SCALE GENOMIC DNA]</scope>
    <source>
        <strain evidence="3 4">NRRL Y-17804</strain>
    </source>
</reference>
<dbReference type="GO" id="GO:0005737">
    <property type="term" value="C:cytoplasm"/>
    <property type="evidence" value="ECO:0007669"/>
    <property type="project" value="GOC"/>
</dbReference>
<dbReference type="InterPro" id="IPR046362">
    <property type="entry name" value="Zw10/DSL1_C_sf"/>
</dbReference>
<dbReference type="EMBL" id="BACD03000035">
    <property type="protein sequence ID" value="GAO50654.1"/>
    <property type="molecule type" value="Genomic_DNA"/>
</dbReference>
<dbReference type="GO" id="GO:0006888">
    <property type="term" value="P:endoplasmic reticulum to Golgi vesicle-mediated transport"/>
    <property type="evidence" value="ECO:0007669"/>
    <property type="project" value="TreeGrafter"/>
</dbReference>
<comment type="caution">
    <text evidence="3">The sequence shown here is derived from an EMBL/GenBank/DDBJ whole genome shotgun (WGS) entry which is preliminary data.</text>
</comment>
<dbReference type="PANTHER" id="PTHR12205:SF0">
    <property type="entry name" value="CENTROMERE_KINETOCHORE PROTEIN ZW10 HOMOLOG"/>
    <property type="match status" value="1"/>
</dbReference>
<evidence type="ECO:0000259" key="2">
    <source>
        <dbReference type="Pfam" id="PF22766"/>
    </source>
</evidence>
<dbReference type="Proteomes" id="UP000033140">
    <property type="component" value="Unassembled WGS sequence"/>
</dbReference>
<feature type="compositionally biased region" description="Acidic residues" evidence="1">
    <location>
        <begin position="430"/>
        <end position="444"/>
    </location>
</feature>